<evidence type="ECO:0000313" key="3">
    <source>
        <dbReference type="Proteomes" id="UP000195611"/>
    </source>
</evidence>
<protein>
    <recommendedName>
        <fullName evidence="4">Metal homeostasis protein</fullName>
    </recommendedName>
</protein>
<sequence length="41" mass="4810">MPEKTDLATARRMMKSPNKKTARRGLKIIKETKRLKRGLKK</sequence>
<reference evidence="2 3" key="1">
    <citation type="submission" date="2017-02" db="EMBL/GenBank/DDBJ databases">
        <authorList>
            <person name="Peterson S.W."/>
        </authorList>
    </citation>
    <scope>NUCLEOTIDE SEQUENCE [LARGE SCALE GENOMIC DNA]</scope>
    <source>
        <strain evidence="2 3">42ea</strain>
    </source>
</reference>
<evidence type="ECO:0000313" key="2">
    <source>
        <dbReference type="EMBL" id="SJN19438.1"/>
    </source>
</evidence>
<dbReference type="AlphaFoldDB" id="A0A1R4II75"/>
<proteinExistence type="predicted"/>
<evidence type="ECO:0000256" key="1">
    <source>
        <dbReference type="SAM" id="MobiDB-lite"/>
    </source>
</evidence>
<dbReference type="RefSeq" id="WP_171034356.1">
    <property type="nucleotide sequence ID" value="NZ_FUKW01000020.1"/>
</dbReference>
<organism evidence="2 3">
    <name type="scientific">Marinilactibacillus psychrotolerans 42ea</name>
    <dbReference type="NCBI Taxonomy" id="1255609"/>
    <lineage>
        <taxon>Bacteria</taxon>
        <taxon>Bacillati</taxon>
        <taxon>Bacillota</taxon>
        <taxon>Bacilli</taxon>
        <taxon>Lactobacillales</taxon>
        <taxon>Carnobacteriaceae</taxon>
        <taxon>Marinilactibacillus</taxon>
    </lineage>
</organism>
<dbReference type="Proteomes" id="UP000195611">
    <property type="component" value="Unassembled WGS sequence"/>
</dbReference>
<feature type="compositionally biased region" description="Basic residues" evidence="1">
    <location>
        <begin position="12"/>
        <end position="22"/>
    </location>
</feature>
<evidence type="ECO:0008006" key="4">
    <source>
        <dbReference type="Google" id="ProtNLM"/>
    </source>
</evidence>
<dbReference type="EMBL" id="FUKW01000020">
    <property type="protein sequence ID" value="SJN19438.1"/>
    <property type="molecule type" value="Genomic_DNA"/>
</dbReference>
<feature type="region of interest" description="Disordered" evidence="1">
    <location>
        <begin position="1"/>
        <end position="22"/>
    </location>
</feature>
<name>A0A1R4II75_9LACT</name>
<dbReference type="NCBIfam" id="NF038026">
    <property type="entry name" value="RsaX20_sORF"/>
    <property type="match status" value="1"/>
</dbReference>
<gene>
    <name evidence="2" type="ORF">FM115_01225</name>
</gene>
<dbReference type="InterPro" id="IPR049844">
    <property type="entry name" value="RsaX20-like"/>
</dbReference>
<accession>A0A1R4II75</accession>
<dbReference type="GeneID" id="96912539"/>